<accession>A0A9Q8P4S1</accession>
<dbReference type="KEGG" id="ffu:CLAFUR5_03014"/>
<keyword evidence="3" id="KW-1185">Reference proteome</keyword>
<evidence type="ECO:0000313" key="2">
    <source>
        <dbReference type="EMBL" id="UJO13258.1"/>
    </source>
</evidence>
<dbReference type="OrthoDB" id="433474at2759"/>
<sequence>MSRTLVMHSLLRGIVCSQQSNLGERSNDPCLDRRQSYMDDGAVLGEFELGPPFHPTNLRRKQPWTAFVNAIRPSRRLSSTPRAVQWKCNDNTTGWKALLGDAAGSSDPRAVLEYAAPARAENLVNLPPTFIECGQLDIFVFEDVALANRLVQARVPVELHIYPGLPHGYQGLAPNISLTQASLANVLRAIANA</sequence>
<dbReference type="Pfam" id="PF07859">
    <property type="entry name" value="Abhydrolase_3"/>
    <property type="match status" value="1"/>
</dbReference>
<reference evidence="2" key="2">
    <citation type="journal article" date="2022" name="Microb. Genom.">
        <title>A chromosome-scale genome assembly of the tomato pathogen Cladosporium fulvum reveals a compartmentalized genome architecture and the presence of a dispensable chromosome.</title>
        <authorList>
            <person name="Zaccaron A.Z."/>
            <person name="Chen L.H."/>
            <person name="Samaras A."/>
            <person name="Stergiopoulos I."/>
        </authorList>
    </citation>
    <scope>NUCLEOTIDE SEQUENCE</scope>
    <source>
        <strain evidence="2">Race5_Kim</strain>
    </source>
</reference>
<organism evidence="2 3">
    <name type="scientific">Passalora fulva</name>
    <name type="common">Tomato leaf mold</name>
    <name type="synonym">Cladosporium fulvum</name>
    <dbReference type="NCBI Taxonomy" id="5499"/>
    <lineage>
        <taxon>Eukaryota</taxon>
        <taxon>Fungi</taxon>
        <taxon>Dikarya</taxon>
        <taxon>Ascomycota</taxon>
        <taxon>Pezizomycotina</taxon>
        <taxon>Dothideomycetes</taxon>
        <taxon>Dothideomycetidae</taxon>
        <taxon>Mycosphaerellales</taxon>
        <taxon>Mycosphaerellaceae</taxon>
        <taxon>Fulvia</taxon>
    </lineage>
</organism>
<reference evidence="2" key="1">
    <citation type="submission" date="2021-12" db="EMBL/GenBank/DDBJ databases">
        <authorList>
            <person name="Zaccaron A."/>
            <person name="Stergiopoulos I."/>
        </authorList>
    </citation>
    <scope>NUCLEOTIDE SEQUENCE</scope>
    <source>
        <strain evidence="2">Race5_Kim</strain>
    </source>
</reference>
<dbReference type="Gene3D" id="3.40.50.1820">
    <property type="entry name" value="alpha/beta hydrolase"/>
    <property type="match status" value="1"/>
</dbReference>
<dbReference type="SUPFAM" id="SSF53474">
    <property type="entry name" value="alpha/beta-Hydrolases"/>
    <property type="match status" value="1"/>
</dbReference>
<evidence type="ECO:0000259" key="1">
    <source>
        <dbReference type="Pfam" id="PF07859"/>
    </source>
</evidence>
<evidence type="ECO:0000313" key="3">
    <source>
        <dbReference type="Proteomes" id="UP000756132"/>
    </source>
</evidence>
<protein>
    <recommendedName>
        <fullName evidence="1">Alpha/beta hydrolase fold-3 domain-containing protein</fullName>
    </recommendedName>
</protein>
<dbReference type="AlphaFoldDB" id="A0A9Q8P4S1"/>
<gene>
    <name evidence="2" type="ORF">CLAFUR5_03014</name>
</gene>
<dbReference type="GeneID" id="71982892"/>
<dbReference type="InterPro" id="IPR029058">
    <property type="entry name" value="AB_hydrolase_fold"/>
</dbReference>
<dbReference type="EMBL" id="CP090164">
    <property type="protein sequence ID" value="UJO13258.1"/>
    <property type="molecule type" value="Genomic_DNA"/>
</dbReference>
<feature type="domain" description="Alpha/beta hydrolase fold-3" evidence="1">
    <location>
        <begin position="63"/>
        <end position="170"/>
    </location>
</feature>
<dbReference type="InterPro" id="IPR013094">
    <property type="entry name" value="AB_hydrolase_3"/>
</dbReference>
<proteinExistence type="predicted"/>
<name>A0A9Q8P4S1_PASFU</name>
<dbReference type="RefSeq" id="XP_047757624.1">
    <property type="nucleotide sequence ID" value="XM_047902162.1"/>
</dbReference>
<dbReference type="GO" id="GO:0016787">
    <property type="term" value="F:hydrolase activity"/>
    <property type="evidence" value="ECO:0007669"/>
    <property type="project" value="InterPro"/>
</dbReference>
<dbReference type="Proteomes" id="UP000756132">
    <property type="component" value="Chromosome 2"/>
</dbReference>